<dbReference type="EMBL" id="QWGP01000009">
    <property type="protein sequence ID" value="RHZ95254.1"/>
    <property type="molecule type" value="Genomic_DNA"/>
</dbReference>
<keyword evidence="1" id="KW-0255">Endonuclease</keyword>
<sequence>MNAYQAIIVDIFQRFYRPGMEEFEFGREEIYEAAVRTGVKAPKNLGDVIYTFRYRRSLPKAILDCQPAGRFWLILGAGDARYRFRLSKLCYIEPTPGLLVRKIPDATPEIIAQYALSDEQALLAKVRYNRLIDIFLGITAYSLQNHLRTKIPNYGQIEIDELYVGLDSKGAQFIVPVQAKGGSDRLGVIQTIQDTIFCRSAERYQHCVARTVSAQFMGDDVIAMFELYFDEHDVSILQEKHYRLVPAREITGSDLGIYRLS</sequence>
<dbReference type="AlphaFoldDB" id="A0AAX1ULV9"/>
<comment type="caution">
    <text evidence="1">The sequence shown here is derived from an EMBL/GenBank/DDBJ whole genome shotgun (WGS) entry which is preliminary data.</text>
</comment>
<keyword evidence="1" id="KW-0540">Nuclease</keyword>
<accession>A0AAX1ULV9</accession>
<dbReference type="Proteomes" id="UP000266305">
    <property type="component" value="Unassembled WGS sequence"/>
</dbReference>
<gene>
    <name evidence="1" type="ORF">D1114_10145</name>
</gene>
<protein>
    <submittedName>
        <fullName evidence="1">Endonuclease</fullName>
    </submittedName>
</protein>
<organism evidence="1 2">
    <name type="scientific">Cereibacter sphaeroides</name>
    <name type="common">Rhodobacter sphaeroides</name>
    <dbReference type="NCBI Taxonomy" id="1063"/>
    <lineage>
        <taxon>Bacteria</taxon>
        <taxon>Pseudomonadati</taxon>
        <taxon>Pseudomonadota</taxon>
        <taxon>Alphaproteobacteria</taxon>
        <taxon>Rhodobacterales</taxon>
        <taxon>Paracoccaceae</taxon>
        <taxon>Cereibacter</taxon>
    </lineage>
</organism>
<name>A0AAX1ULV9_CERSP</name>
<evidence type="ECO:0000313" key="1">
    <source>
        <dbReference type="EMBL" id="RHZ95254.1"/>
    </source>
</evidence>
<reference evidence="1 2" key="1">
    <citation type="submission" date="2018-08" db="EMBL/GenBank/DDBJ databases">
        <title>Draft genome sequence of Rhodobacter sphaeroides FY.</title>
        <authorList>
            <person name="Rayyan A."/>
            <person name="Meyer T.E."/>
            <person name="Kyndt J.A."/>
        </authorList>
    </citation>
    <scope>NUCLEOTIDE SEQUENCE [LARGE SCALE GENOMIC DNA]</scope>
    <source>
        <strain evidence="1 2">FY</strain>
    </source>
</reference>
<dbReference type="GO" id="GO:0004519">
    <property type="term" value="F:endonuclease activity"/>
    <property type="evidence" value="ECO:0007669"/>
    <property type="project" value="UniProtKB-KW"/>
</dbReference>
<evidence type="ECO:0000313" key="2">
    <source>
        <dbReference type="Proteomes" id="UP000266305"/>
    </source>
</evidence>
<proteinExistence type="predicted"/>
<keyword evidence="1" id="KW-0378">Hydrolase</keyword>